<dbReference type="Proteomes" id="UP000014977">
    <property type="component" value="Unassembled WGS sequence"/>
</dbReference>
<keyword evidence="8" id="KW-0443">Lipid metabolism</keyword>
<dbReference type="EC" id="2.7.8.-" evidence="12"/>
<name>S7UQW6_DESML</name>
<evidence type="ECO:0000256" key="6">
    <source>
        <dbReference type="ARBA" id="ARBA00022737"/>
    </source>
</evidence>
<evidence type="ECO:0000256" key="12">
    <source>
        <dbReference type="NCBIfam" id="TIGR04265"/>
    </source>
</evidence>
<evidence type="ECO:0000259" key="14">
    <source>
        <dbReference type="PROSITE" id="PS50035"/>
    </source>
</evidence>
<evidence type="ECO:0000313" key="16">
    <source>
        <dbReference type="Proteomes" id="UP000014977"/>
    </source>
</evidence>
<evidence type="ECO:0000256" key="5">
    <source>
        <dbReference type="ARBA" id="ARBA00022692"/>
    </source>
</evidence>
<dbReference type="CDD" id="cd09157">
    <property type="entry name" value="PLDc_CLS_unchar2_1"/>
    <property type="match status" value="1"/>
</dbReference>
<dbReference type="InterPro" id="IPR001736">
    <property type="entry name" value="PLipase_D/transphosphatidylase"/>
</dbReference>
<keyword evidence="10" id="KW-0594">Phospholipid biosynthesis</keyword>
<evidence type="ECO:0000256" key="9">
    <source>
        <dbReference type="ARBA" id="ARBA00023136"/>
    </source>
</evidence>
<keyword evidence="11" id="KW-1208">Phospholipid metabolism</keyword>
<dbReference type="PROSITE" id="PS50035">
    <property type="entry name" value="PLD"/>
    <property type="match status" value="2"/>
</dbReference>
<dbReference type="GO" id="GO:0008808">
    <property type="term" value="F:cardiolipin synthase activity"/>
    <property type="evidence" value="ECO:0007669"/>
    <property type="project" value="UniProtKB-UniRule"/>
</dbReference>
<keyword evidence="5 13" id="KW-0812">Transmembrane</keyword>
<evidence type="ECO:0000313" key="15">
    <source>
        <dbReference type="EMBL" id="EPR34688.1"/>
    </source>
</evidence>
<evidence type="ECO:0000256" key="8">
    <source>
        <dbReference type="ARBA" id="ARBA00023098"/>
    </source>
</evidence>
<dbReference type="STRING" id="897.B2D07_19475"/>
<sequence>MIDGWFLLIYAVLAIPAAGHALLFKKDSRSALGWFVICLTFPLAGPVCYFFFGVNRIRSRARKLEVNSPFKIEHEMRDQRQIMAFQIPPPLDEIVRMSDAVNRRPLIAGNMITPLVNGEETYPSMISAIEQAEKYIYLSTYIFETRSTGRIFVDALTHARERGVDVRVIIDGVGEWYSIPRAGRLLAKRGIRFARFLPPRLYPPTFRINLRNHRKILVVDGKVAFVGGMNIRDGHLVNKTENRHPVIDLHFRLTGPIAGQIEHAFLEDWRFATGEQLTPGPVHSFNTGNTICRVVVDGPNIHIDRLEMLLLCAVSFARKSISIMTPYFLPSSELIGALQAAALKGVAVRILLPEKNNLPFVHWASMRLIPDLLERGVGIFFQPPPFVHTKLIIIDHHYAQIGSANLDTRSLRLNFELMVEIYGRSVAQDLLPHFEHQLEKAREITLEEMVARPLALKLRDSFSWLFTPYL</sequence>
<dbReference type="SMART" id="SM00155">
    <property type="entry name" value="PLDc"/>
    <property type="match status" value="2"/>
</dbReference>
<dbReference type="Pfam" id="PF13091">
    <property type="entry name" value="PLDc_2"/>
    <property type="match status" value="2"/>
</dbReference>
<evidence type="ECO:0000256" key="11">
    <source>
        <dbReference type="ARBA" id="ARBA00023264"/>
    </source>
</evidence>
<organism evidence="15 16">
    <name type="scientific">Desulfococcus multivorans DSM 2059</name>
    <dbReference type="NCBI Taxonomy" id="1121405"/>
    <lineage>
        <taxon>Bacteria</taxon>
        <taxon>Pseudomonadati</taxon>
        <taxon>Thermodesulfobacteriota</taxon>
        <taxon>Desulfobacteria</taxon>
        <taxon>Desulfobacterales</taxon>
        <taxon>Desulfococcaceae</taxon>
        <taxon>Desulfococcus</taxon>
    </lineage>
</organism>
<dbReference type="InterPro" id="IPR025202">
    <property type="entry name" value="PLD-like_dom"/>
</dbReference>
<dbReference type="Gene3D" id="3.30.870.10">
    <property type="entry name" value="Endonuclease Chain A"/>
    <property type="match status" value="2"/>
</dbReference>
<gene>
    <name evidence="15" type="ORF">dsmv_3260</name>
</gene>
<evidence type="ECO:0000256" key="4">
    <source>
        <dbReference type="ARBA" id="ARBA00022679"/>
    </source>
</evidence>
<feature type="transmembrane region" description="Helical" evidence="13">
    <location>
        <begin position="31"/>
        <end position="52"/>
    </location>
</feature>
<dbReference type="PATRIC" id="fig|1121405.3.peg.3749"/>
<protein>
    <recommendedName>
        <fullName evidence="12">Cardiolipin synthase</fullName>
        <ecNumber evidence="12">2.7.8.-</ecNumber>
    </recommendedName>
</protein>
<evidence type="ECO:0000256" key="13">
    <source>
        <dbReference type="SAM" id="Phobius"/>
    </source>
</evidence>
<dbReference type="AlphaFoldDB" id="S7UQW6"/>
<accession>S7UQW6</accession>
<evidence type="ECO:0000256" key="10">
    <source>
        <dbReference type="ARBA" id="ARBA00023209"/>
    </source>
</evidence>
<dbReference type="NCBIfam" id="TIGR04265">
    <property type="entry name" value="bac_cardiolipin"/>
    <property type="match status" value="1"/>
</dbReference>
<keyword evidence="7 13" id="KW-1133">Transmembrane helix</keyword>
<dbReference type="SUPFAM" id="SSF56024">
    <property type="entry name" value="Phospholipase D/nuclease"/>
    <property type="match status" value="2"/>
</dbReference>
<dbReference type="InterPro" id="IPR022924">
    <property type="entry name" value="Cardiolipin_synthase"/>
</dbReference>
<dbReference type="GO" id="GO:0005886">
    <property type="term" value="C:plasma membrane"/>
    <property type="evidence" value="ECO:0007669"/>
    <property type="project" value="UniProtKB-SubCell"/>
</dbReference>
<keyword evidence="4" id="KW-0808">Transferase</keyword>
<feature type="domain" description="PLD phosphodiesterase" evidence="14">
    <location>
        <begin position="208"/>
        <end position="235"/>
    </location>
</feature>
<comment type="caution">
    <text evidence="15">The sequence shown here is derived from an EMBL/GenBank/DDBJ whole genome shotgun (WGS) entry which is preliminary data.</text>
</comment>
<dbReference type="CDD" id="cd09163">
    <property type="entry name" value="PLDc_CLS_unchar2_2"/>
    <property type="match status" value="1"/>
</dbReference>
<keyword evidence="3" id="KW-0444">Lipid biosynthesis</keyword>
<dbReference type="PANTHER" id="PTHR21248:SF22">
    <property type="entry name" value="PHOSPHOLIPASE D"/>
    <property type="match status" value="1"/>
</dbReference>
<reference evidence="15 16" key="1">
    <citation type="journal article" date="2013" name="Genome Announc.">
        <title>Draft genome sequences for three mercury-methylating, sulfate-reducing bacteria.</title>
        <authorList>
            <person name="Brown S.D."/>
            <person name="Hurt R.A.Jr."/>
            <person name="Gilmour C.C."/>
            <person name="Elias D.A."/>
        </authorList>
    </citation>
    <scope>NUCLEOTIDE SEQUENCE [LARGE SCALE GENOMIC DNA]</scope>
    <source>
        <strain evidence="15 16">DSM 2059</strain>
    </source>
</reference>
<dbReference type="eggNOG" id="COG1502">
    <property type="taxonomic scope" value="Bacteria"/>
</dbReference>
<dbReference type="EMBL" id="ATHJ01000111">
    <property type="protein sequence ID" value="EPR34688.1"/>
    <property type="molecule type" value="Genomic_DNA"/>
</dbReference>
<evidence type="ECO:0000256" key="1">
    <source>
        <dbReference type="ARBA" id="ARBA00004651"/>
    </source>
</evidence>
<dbReference type="PANTHER" id="PTHR21248">
    <property type="entry name" value="CARDIOLIPIN SYNTHASE"/>
    <property type="match status" value="1"/>
</dbReference>
<keyword evidence="6" id="KW-0677">Repeat</keyword>
<proteinExistence type="predicted"/>
<dbReference type="InterPro" id="IPR027379">
    <property type="entry name" value="CLS_N"/>
</dbReference>
<feature type="domain" description="PLD phosphodiesterase" evidence="14">
    <location>
        <begin position="388"/>
        <end position="410"/>
    </location>
</feature>
<keyword evidence="2" id="KW-1003">Cell membrane</keyword>
<evidence type="ECO:0000256" key="2">
    <source>
        <dbReference type="ARBA" id="ARBA00022475"/>
    </source>
</evidence>
<evidence type="ECO:0000256" key="3">
    <source>
        <dbReference type="ARBA" id="ARBA00022516"/>
    </source>
</evidence>
<keyword evidence="16" id="KW-1185">Reference proteome</keyword>
<dbReference type="Pfam" id="PF13396">
    <property type="entry name" value="PLDc_N"/>
    <property type="match status" value="1"/>
</dbReference>
<dbReference type="GO" id="GO:0032049">
    <property type="term" value="P:cardiolipin biosynthetic process"/>
    <property type="evidence" value="ECO:0007669"/>
    <property type="project" value="UniProtKB-UniRule"/>
</dbReference>
<evidence type="ECO:0000256" key="7">
    <source>
        <dbReference type="ARBA" id="ARBA00022989"/>
    </source>
</evidence>
<comment type="subcellular location">
    <subcellularLocation>
        <location evidence="1">Cell membrane</location>
        <topology evidence="1">Multi-pass membrane protein</topology>
    </subcellularLocation>
</comment>
<keyword evidence="9 13" id="KW-0472">Membrane</keyword>